<organism evidence="2 3">
    <name type="scientific">Candidatus Thermofonsia Clade 3 bacterium</name>
    <dbReference type="NCBI Taxonomy" id="2364212"/>
    <lineage>
        <taxon>Bacteria</taxon>
        <taxon>Bacillati</taxon>
        <taxon>Chloroflexota</taxon>
        <taxon>Candidatus Thermofontia</taxon>
        <taxon>Candidatus Thermofonsia Clade 3</taxon>
    </lineage>
</organism>
<dbReference type="PANTHER" id="PTHR22946">
    <property type="entry name" value="DIENELACTONE HYDROLASE DOMAIN-CONTAINING PROTEIN-RELATED"/>
    <property type="match status" value="1"/>
</dbReference>
<evidence type="ECO:0000313" key="2">
    <source>
        <dbReference type="EMBL" id="PJF48013.1"/>
    </source>
</evidence>
<name>A0A2M8QDX8_9CHLR</name>
<dbReference type="Gene3D" id="3.40.50.1820">
    <property type="entry name" value="alpha/beta hydrolase"/>
    <property type="match status" value="1"/>
</dbReference>
<dbReference type="AlphaFoldDB" id="A0A2M8QDX8"/>
<keyword evidence="1" id="KW-0378">Hydrolase</keyword>
<dbReference type="PANTHER" id="PTHR22946:SF9">
    <property type="entry name" value="POLYKETIDE TRANSFERASE AF380"/>
    <property type="match status" value="1"/>
</dbReference>
<dbReference type="InterPro" id="IPR050261">
    <property type="entry name" value="FrsA_esterase"/>
</dbReference>
<dbReference type="Proteomes" id="UP000230790">
    <property type="component" value="Unassembled WGS sequence"/>
</dbReference>
<evidence type="ECO:0000256" key="1">
    <source>
        <dbReference type="ARBA" id="ARBA00022801"/>
    </source>
</evidence>
<sequence length="377" mass="42367">MSHPPLGNLHPSISAIAEHHPPALSFLNPQFTDLHAWRKTARAKALELLRYAPPPVRQDPQVIEVVDKGDYVREKVSFASTPWTRIPAYVLIPKGLGAPAPGIVALHDHGGYYVHGKEKLVETERESPHLIAYRRSGYGGRAFADALARRGYVVIVSDAFYWGERRLDLQQTPPELVKEMQRRAQFKTGVAGVNETYSLLEELVMRHIVAAGATWMGILVHDDRASVDYLCSRPEVDGERIGCVGLSMGAMRANWLFGTDPRIRVAVSVGWMTDWRELLPEHIARHSWAQYVPGLTGWLELSDVAAMGMPGALMVQQCAQDALFPPIGMQRTCDRLAALYAKAGLSERFAYRFYDAPHQFNVEMQEEAFAWLDRWLK</sequence>
<comment type="caution">
    <text evidence="2">The sequence shown here is derived from an EMBL/GenBank/DDBJ whole genome shotgun (WGS) entry which is preliminary data.</text>
</comment>
<dbReference type="InterPro" id="IPR025890">
    <property type="entry name" value="Abhydrolase_bac"/>
</dbReference>
<dbReference type="EMBL" id="PGTN01000027">
    <property type="protein sequence ID" value="PJF48013.1"/>
    <property type="molecule type" value="Genomic_DNA"/>
</dbReference>
<accession>A0A2M8QDX8</accession>
<evidence type="ECO:0000313" key="3">
    <source>
        <dbReference type="Proteomes" id="UP000230790"/>
    </source>
</evidence>
<protein>
    <submittedName>
        <fullName evidence="2">Uncharacterized protein</fullName>
    </submittedName>
</protein>
<gene>
    <name evidence="2" type="ORF">CUN48_05760</name>
</gene>
<proteinExistence type="predicted"/>
<reference evidence="2 3" key="1">
    <citation type="submission" date="2017-11" db="EMBL/GenBank/DDBJ databases">
        <title>Evolution of Phototrophy in the Chloroflexi Phylum Driven by Horizontal Gene Transfer.</title>
        <authorList>
            <person name="Ward L.M."/>
            <person name="Hemp J."/>
            <person name="Shih P.M."/>
            <person name="Mcglynn S.E."/>
            <person name="Fischer W."/>
        </authorList>
    </citation>
    <scope>NUCLEOTIDE SEQUENCE [LARGE SCALE GENOMIC DNA]</scope>
    <source>
        <strain evidence="2">JP3_7</strain>
    </source>
</reference>
<dbReference type="Pfam" id="PF12715">
    <property type="entry name" value="Abhydrolase_7"/>
    <property type="match status" value="1"/>
</dbReference>
<dbReference type="SUPFAM" id="SSF53474">
    <property type="entry name" value="alpha/beta-Hydrolases"/>
    <property type="match status" value="1"/>
</dbReference>
<dbReference type="GO" id="GO:0052689">
    <property type="term" value="F:carboxylic ester hydrolase activity"/>
    <property type="evidence" value="ECO:0007669"/>
    <property type="project" value="UniProtKB-ARBA"/>
</dbReference>
<dbReference type="InterPro" id="IPR029058">
    <property type="entry name" value="AB_hydrolase_fold"/>
</dbReference>